<evidence type="ECO:0000313" key="7">
    <source>
        <dbReference type="EMBL" id="OQD45262.1"/>
    </source>
</evidence>
<dbReference type="Gene3D" id="2.40.50.100">
    <property type="match status" value="1"/>
</dbReference>
<dbReference type="Pfam" id="PF25876">
    <property type="entry name" value="HH_MFP_RND"/>
    <property type="match status" value="1"/>
</dbReference>
<comment type="similarity">
    <text evidence="1">Belongs to the membrane fusion protein (MFP) (TC 8.A.1) family.</text>
</comment>
<dbReference type="PANTHER" id="PTHR30469">
    <property type="entry name" value="MULTIDRUG RESISTANCE PROTEIN MDTA"/>
    <property type="match status" value="1"/>
</dbReference>
<sequence>MSEEDLLKLTIDKSVKGIRPVRRRKLNYRIAVIGFIVSAMVFLYLCGFLTPAVHVEVASVVRTYPSQTLTLLNASGYVVAQRKASVASKITGRIVALNVEEGSKIKKGEIVARLENEDVLALRNQAVAALNVARFNLQQAKAELYDATVSFRRTKDLLAKGIATPAEYDAAVARYQKAKAAVAGAKAFIKADTAALQVARVSLEYTLIRAPFDAVVLTKNADIGDIVTPIGAAANAKAAVVTIADMNSLQVEADVSESNLEMVKVAQPCEIQLDALPESRFRGEVHMIVPTADRSKATVMVKVRFLEKDSRILPEMSAKVAFLSRPIEKEEQKPLTVINPNAIVTRNGKHFVFLVKDNCVVLTSVNLGTTIGDMIEVISGIKQGDKVAVKPVNKLKDGSKIRAIER</sequence>
<comment type="caution">
    <text evidence="7">The sequence shown here is derived from an EMBL/GenBank/DDBJ whole genome shotgun (WGS) entry which is preliminary data.</text>
</comment>
<dbReference type="Gene3D" id="2.40.420.20">
    <property type="match status" value="1"/>
</dbReference>
<dbReference type="InterPro" id="IPR058792">
    <property type="entry name" value="Beta-barrel_RND_2"/>
</dbReference>
<feature type="transmembrane region" description="Helical" evidence="2">
    <location>
        <begin position="26"/>
        <end position="45"/>
    </location>
</feature>
<dbReference type="NCBIfam" id="TIGR01730">
    <property type="entry name" value="RND_mfp"/>
    <property type="match status" value="1"/>
</dbReference>
<protein>
    <submittedName>
        <fullName evidence="7">Efflux transporter periplasmic adaptor subunit</fullName>
    </submittedName>
</protein>
<dbReference type="EMBL" id="MJUW02000099">
    <property type="protein sequence ID" value="OQD45262.1"/>
    <property type="molecule type" value="Genomic_DNA"/>
</dbReference>
<evidence type="ECO:0000259" key="4">
    <source>
        <dbReference type="Pfam" id="PF25917"/>
    </source>
</evidence>
<evidence type="ECO:0000313" key="8">
    <source>
        <dbReference type="Proteomes" id="UP000242219"/>
    </source>
</evidence>
<dbReference type="Pfam" id="PF25917">
    <property type="entry name" value="BSH_RND"/>
    <property type="match status" value="1"/>
</dbReference>
<dbReference type="SUPFAM" id="SSF111369">
    <property type="entry name" value="HlyD-like secretion proteins"/>
    <property type="match status" value="1"/>
</dbReference>
<evidence type="ECO:0000259" key="6">
    <source>
        <dbReference type="Pfam" id="PF25989"/>
    </source>
</evidence>
<dbReference type="AlphaFoldDB" id="A0A1V6LYL9"/>
<evidence type="ECO:0000259" key="3">
    <source>
        <dbReference type="Pfam" id="PF25876"/>
    </source>
</evidence>
<accession>A0A1V6LYL9</accession>
<organism evidence="7 8">
    <name type="scientific">Candidatus Brocadia sapporoensis</name>
    <dbReference type="NCBI Taxonomy" id="392547"/>
    <lineage>
        <taxon>Bacteria</taxon>
        <taxon>Pseudomonadati</taxon>
        <taxon>Planctomycetota</taxon>
        <taxon>Candidatus Brocadiia</taxon>
        <taxon>Candidatus Brocadiales</taxon>
        <taxon>Candidatus Brocadiaceae</taxon>
        <taxon>Candidatus Brocadia</taxon>
    </lineage>
</organism>
<dbReference type="RefSeq" id="WP_070067556.1">
    <property type="nucleotide sequence ID" value="NZ_MJUW02000099.1"/>
</dbReference>
<dbReference type="GO" id="GO:0015562">
    <property type="term" value="F:efflux transmembrane transporter activity"/>
    <property type="evidence" value="ECO:0007669"/>
    <property type="project" value="TreeGrafter"/>
</dbReference>
<dbReference type="InterPro" id="IPR058625">
    <property type="entry name" value="MdtA-like_BSH"/>
</dbReference>
<keyword evidence="2" id="KW-0472">Membrane</keyword>
<feature type="domain" description="CusB-like beta-barrel" evidence="5">
    <location>
        <begin position="251"/>
        <end position="322"/>
    </location>
</feature>
<reference evidence="7 8" key="1">
    <citation type="journal article" date="2016" name="Genome Announc.">
        <title>Draft Genome Sequence of the Anaerobic Ammonium-Oxidizing Bacterium 'Candidatus Brocadia sp. 40'.</title>
        <authorList>
            <person name="Ali M."/>
            <person name="Haroon M.F."/>
            <person name="Narita Y."/>
            <person name="Zhang L."/>
            <person name="Rangel Shaw D."/>
            <person name="Okabe S."/>
            <person name="Saikaly P.E."/>
        </authorList>
    </citation>
    <scope>NUCLEOTIDE SEQUENCE [LARGE SCALE GENOMIC DNA]</scope>
    <source>
        <strain evidence="7 8">40</strain>
    </source>
</reference>
<dbReference type="Gene3D" id="2.40.30.170">
    <property type="match status" value="1"/>
</dbReference>
<gene>
    <name evidence="7" type="ORF">BIY37_09325</name>
</gene>
<feature type="domain" description="YknX-like C-terminal permuted SH3-like" evidence="6">
    <location>
        <begin position="341"/>
        <end position="402"/>
    </location>
</feature>
<dbReference type="Pfam" id="PF25989">
    <property type="entry name" value="YknX_C"/>
    <property type="match status" value="1"/>
</dbReference>
<feature type="domain" description="Multidrug resistance protein MdtA-like barrel-sandwich hybrid" evidence="4">
    <location>
        <begin position="82"/>
        <end position="234"/>
    </location>
</feature>
<dbReference type="Proteomes" id="UP000242219">
    <property type="component" value="Unassembled WGS sequence"/>
</dbReference>
<evidence type="ECO:0000256" key="2">
    <source>
        <dbReference type="SAM" id="Phobius"/>
    </source>
</evidence>
<name>A0A1V6LYL9_9BACT</name>
<dbReference type="PANTHER" id="PTHR30469:SF38">
    <property type="entry name" value="HLYD FAMILY SECRETION PROTEIN"/>
    <property type="match status" value="1"/>
</dbReference>
<dbReference type="GO" id="GO:1990281">
    <property type="term" value="C:efflux pump complex"/>
    <property type="evidence" value="ECO:0007669"/>
    <property type="project" value="TreeGrafter"/>
</dbReference>
<dbReference type="InterPro" id="IPR006143">
    <property type="entry name" value="RND_pump_MFP"/>
</dbReference>
<keyword evidence="2" id="KW-1133">Transmembrane helix</keyword>
<dbReference type="Pfam" id="PF25954">
    <property type="entry name" value="Beta-barrel_RND_2"/>
    <property type="match status" value="1"/>
</dbReference>
<dbReference type="InterPro" id="IPR058624">
    <property type="entry name" value="MdtA-like_HH"/>
</dbReference>
<dbReference type="Gene3D" id="1.10.287.470">
    <property type="entry name" value="Helix hairpin bin"/>
    <property type="match status" value="1"/>
</dbReference>
<evidence type="ECO:0000259" key="5">
    <source>
        <dbReference type="Pfam" id="PF25954"/>
    </source>
</evidence>
<keyword evidence="8" id="KW-1185">Reference proteome</keyword>
<proteinExistence type="inferred from homology"/>
<evidence type="ECO:0000256" key="1">
    <source>
        <dbReference type="ARBA" id="ARBA00009477"/>
    </source>
</evidence>
<feature type="domain" description="Multidrug resistance protein MdtA-like alpha-helical hairpin" evidence="3">
    <location>
        <begin position="130"/>
        <end position="206"/>
    </location>
</feature>
<dbReference type="InterPro" id="IPR058637">
    <property type="entry name" value="YknX-like_C"/>
</dbReference>
<keyword evidence="2" id="KW-0812">Transmembrane</keyword>